<dbReference type="InterPro" id="IPR058625">
    <property type="entry name" value="MdtA-like_BSH"/>
</dbReference>
<dbReference type="Pfam" id="PF25954">
    <property type="entry name" value="Beta-barrel_RND_2"/>
    <property type="match status" value="1"/>
</dbReference>
<name>A0ABS9C591_9FLAO</name>
<evidence type="ECO:0000313" key="4">
    <source>
        <dbReference type="EMBL" id="MCF2218491.1"/>
    </source>
</evidence>
<reference evidence="4" key="1">
    <citation type="submission" date="2021-08" db="EMBL/GenBank/DDBJ databases">
        <title>Complete genome sequence of Chryseobacterium sp strain PS-8.</title>
        <authorList>
            <person name="Das S.K."/>
        </authorList>
    </citation>
    <scope>NUCLEOTIDE SEQUENCE</scope>
    <source>
        <strain evidence="4">PS-8</strain>
    </source>
</reference>
<dbReference type="Proteomes" id="UP001430374">
    <property type="component" value="Unassembled WGS sequence"/>
</dbReference>
<evidence type="ECO:0000313" key="5">
    <source>
        <dbReference type="Proteomes" id="UP001430374"/>
    </source>
</evidence>
<dbReference type="Gene3D" id="2.40.50.100">
    <property type="match status" value="1"/>
</dbReference>
<protein>
    <submittedName>
        <fullName evidence="4">HlyD family efflux transporter periplasmic adaptor subunit</fullName>
    </submittedName>
</protein>
<dbReference type="PANTHER" id="PTHR30469">
    <property type="entry name" value="MULTIDRUG RESISTANCE PROTEIN MDTA"/>
    <property type="match status" value="1"/>
</dbReference>
<sequence length="378" mass="42346">MNTERNYSELSHQKYRLKTSVLALFFILFLFSCAKKEEVRPVVQDIKELVFASGDLEWENEYNLTAQSDGILLNADFEVGDKISKGKNVADIDNRSSEVNAEIANEQLAISNENLTPNSPQIQQLEQNIQFAENKYTQDKIQAERYERLYKSQSVAKVEYENMQLTAKNSLSSLNALEKQKLQILQQAEIQKIASKGQAENSRIVRGFNHITATVSGTVIKKLKSKGDYVRKGDIIATIADDQKVEAVLNVDENNIGKIKVGQTVYIKLNTDKNKVYNGKISEILSAFNEQTQSFICKVTFDNTLNATLFGTQLEANILVGEKKNALLIPRELMGYGNKVNVKGKEQPVIIKSGIVSTDYVEVLSGITKDDVLLPLKP</sequence>
<feature type="domain" description="Multidrug resistance protein MdtA-like barrel-sandwich hybrid" evidence="2">
    <location>
        <begin position="63"/>
        <end position="237"/>
    </location>
</feature>
<dbReference type="EMBL" id="JACSGT010000001">
    <property type="protein sequence ID" value="MCF2218491.1"/>
    <property type="molecule type" value="Genomic_DNA"/>
</dbReference>
<dbReference type="Gene3D" id="2.40.30.170">
    <property type="match status" value="1"/>
</dbReference>
<dbReference type="RefSeq" id="WP_235130233.1">
    <property type="nucleotide sequence ID" value="NZ_JACSGT010000001.1"/>
</dbReference>
<organism evidence="4 5">
    <name type="scientific">Chryseobacterium indicum</name>
    <dbReference type="NCBI Taxonomy" id="2766954"/>
    <lineage>
        <taxon>Bacteria</taxon>
        <taxon>Pseudomonadati</taxon>
        <taxon>Bacteroidota</taxon>
        <taxon>Flavobacteriia</taxon>
        <taxon>Flavobacteriales</taxon>
        <taxon>Weeksellaceae</taxon>
        <taxon>Chryseobacterium group</taxon>
        <taxon>Chryseobacterium</taxon>
    </lineage>
</organism>
<dbReference type="Gene3D" id="1.10.287.470">
    <property type="entry name" value="Helix hairpin bin"/>
    <property type="match status" value="1"/>
</dbReference>
<feature type="coiled-coil region" evidence="1">
    <location>
        <begin position="122"/>
        <end position="180"/>
    </location>
</feature>
<evidence type="ECO:0000259" key="3">
    <source>
        <dbReference type="Pfam" id="PF25954"/>
    </source>
</evidence>
<gene>
    <name evidence="4" type="ORF">H9Q08_04155</name>
</gene>
<dbReference type="InterPro" id="IPR058792">
    <property type="entry name" value="Beta-barrel_RND_2"/>
</dbReference>
<proteinExistence type="predicted"/>
<dbReference type="SUPFAM" id="SSF111369">
    <property type="entry name" value="HlyD-like secretion proteins"/>
    <property type="match status" value="1"/>
</dbReference>
<evidence type="ECO:0000256" key="1">
    <source>
        <dbReference type="SAM" id="Coils"/>
    </source>
</evidence>
<accession>A0ABS9C591</accession>
<dbReference type="PROSITE" id="PS51257">
    <property type="entry name" value="PROKAR_LIPOPROTEIN"/>
    <property type="match status" value="1"/>
</dbReference>
<keyword evidence="1" id="KW-0175">Coiled coil</keyword>
<keyword evidence="5" id="KW-1185">Reference proteome</keyword>
<evidence type="ECO:0000259" key="2">
    <source>
        <dbReference type="Pfam" id="PF25917"/>
    </source>
</evidence>
<dbReference type="Pfam" id="PF25917">
    <property type="entry name" value="BSH_RND"/>
    <property type="match status" value="1"/>
</dbReference>
<comment type="caution">
    <text evidence="4">The sequence shown here is derived from an EMBL/GenBank/DDBJ whole genome shotgun (WGS) entry which is preliminary data.</text>
</comment>
<feature type="domain" description="CusB-like beta-barrel" evidence="3">
    <location>
        <begin position="249"/>
        <end position="304"/>
    </location>
</feature>